<dbReference type="SUPFAM" id="SSF101386">
    <property type="entry name" value="all-alpha NTP pyrophosphatases"/>
    <property type="match status" value="1"/>
</dbReference>
<gene>
    <name evidence="2" type="ORF">DID87_01050</name>
</gene>
<name>A0A5C4TKD5_FRUSA</name>
<evidence type="ECO:0000259" key="1">
    <source>
        <dbReference type="Pfam" id="PF03819"/>
    </source>
</evidence>
<dbReference type="RefSeq" id="WP_056957643.1">
    <property type="nucleotide sequence ID" value="NZ_BAAAXT010000017.1"/>
</dbReference>
<sequence length="109" mass="12845">MTKSLDEHQKWLVNFYKNRDWYNYSSLIRLNFLSEEVGELNRAVRSIELGRDHPGESQKTEAELQYNLREELADCLDQILIIADKYGIDPQTLINQSETKIKARFNLPD</sequence>
<accession>A0A5C4TKD5</accession>
<evidence type="ECO:0000313" key="2">
    <source>
        <dbReference type="EMBL" id="TNK90961.1"/>
    </source>
</evidence>
<organism evidence="2 3">
    <name type="scientific">Fructilactobacillus sanfranciscensis</name>
    <name type="common">Lactobacillus sanfranciscensis</name>
    <dbReference type="NCBI Taxonomy" id="1625"/>
    <lineage>
        <taxon>Bacteria</taxon>
        <taxon>Bacillati</taxon>
        <taxon>Bacillota</taxon>
        <taxon>Bacilli</taxon>
        <taxon>Lactobacillales</taxon>
        <taxon>Lactobacillaceae</taxon>
        <taxon>Fructilactobacillus</taxon>
    </lineage>
</organism>
<evidence type="ECO:0000313" key="3">
    <source>
        <dbReference type="Proteomes" id="UP000313312"/>
    </source>
</evidence>
<protein>
    <recommendedName>
        <fullName evidence="1">NTP pyrophosphohydrolase MazG-like domain-containing protein</fullName>
    </recommendedName>
</protein>
<dbReference type="InterPro" id="IPR011411">
    <property type="entry name" value="MazG-related_YvdC"/>
</dbReference>
<dbReference type="AlphaFoldDB" id="A0A5C4TKD5"/>
<dbReference type="Pfam" id="PF03819">
    <property type="entry name" value="MazG"/>
    <property type="match status" value="1"/>
</dbReference>
<feature type="domain" description="NTP pyrophosphohydrolase MazG-like" evidence="1">
    <location>
        <begin position="30"/>
        <end position="104"/>
    </location>
</feature>
<dbReference type="CDD" id="cd11523">
    <property type="entry name" value="NTP-PPase"/>
    <property type="match status" value="1"/>
</dbReference>
<dbReference type="Gene3D" id="1.10.287.1080">
    <property type="entry name" value="MazG-like"/>
    <property type="match status" value="1"/>
</dbReference>
<proteinExistence type="predicted"/>
<dbReference type="EMBL" id="QFCR01000002">
    <property type="protein sequence ID" value="TNK90961.1"/>
    <property type="molecule type" value="Genomic_DNA"/>
</dbReference>
<dbReference type="PIRSF" id="PIRSF036521">
    <property type="entry name" value="UCP036521_pph"/>
    <property type="match status" value="1"/>
</dbReference>
<dbReference type="PANTHER" id="PTHR42692">
    <property type="entry name" value="NUCLEOTIDE PYROPHOSPHOHYDROLASE"/>
    <property type="match status" value="1"/>
</dbReference>
<reference evidence="2 3" key="1">
    <citation type="submission" date="2018-05" db="EMBL/GenBank/DDBJ databases">
        <title>Lactobacillus sanfranciscensis Ah4 draft denome sequence.</title>
        <authorList>
            <person name="Zhang G."/>
        </authorList>
    </citation>
    <scope>NUCLEOTIDE SEQUENCE [LARGE SCALE GENOMIC DNA]</scope>
    <source>
        <strain evidence="2 3">Ah4</strain>
    </source>
</reference>
<dbReference type="PANTHER" id="PTHR42692:SF2">
    <property type="entry name" value="IG HYPOTHETICAL 16995"/>
    <property type="match status" value="1"/>
</dbReference>
<dbReference type="InterPro" id="IPR047046">
    <property type="entry name" value="YpjD/YvdC"/>
</dbReference>
<dbReference type="InterPro" id="IPR004518">
    <property type="entry name" value="MazG-like_dom"/>
</dbReference>
<comment type="caution">
    <text evidence="2">The sequence shown here is derived from an EMBL/GenBank/DDBJ whole genome shotgun (WGS) entry which is preliminary data.</text>
</comment>
<dbReference type="Proteomes" id="UP000313312">
    <property type="component" value="Unassembled WGS sequence"/>
</dbReference>